<accession>A0ABY8TP51</accession>
<evidence type="ECO:0000313" key="2">
    <source>
        <dbReference type="EMBL" id="WIA10142.1"/>
    </source>
</evidence>
<evidence type="ECO:0000313" key="3">
    <source>
        <dbReference type="Proteomes" id="UP001244341"/>
    </source>
</evidence>
<feature type="compositionally biased region" description="Low complexity" evidence="1">
    <location>
        <begin position="149"/>
        <end position="171"/>
    </location>
</feature>
<organism evidence="2 3">
    <name type="scientific">Tetradesmus obliquus</name>
    <name type="common">Green alga</name>
    <name type="synonym">Acutodesmus obliquus</name>
    <dbReference type="NCBI Taxonomy" id="3088"/>
    <lineage>
        <taxon>Eukaryota</taxon>
        <taxon>Viridiplantae</taxon>
        <taxon>Chlorophyta</taxon>
        <taxon>core chlorophytes</taxon>
        <taxon>Chlorophyceae</taxon>
        <taxon>CS clade</taxon>
        <taxon>Sphaeropleales</taxon>
        <taxon>Scenedesmaceae</taxon>
        <taxon>Tetradesmus</taxon>
    </lineage>
</organism>
<feature type="region of interest" description="Disordered" evidence="1">
    <location>
        <begin position="149"/>
        <end position="172"/>
    </location>
</feature>
<dbReference type="EMBL" id="CP126209">
    <property type="protein sequence ID" value="WIA10142.1"/>
    <property type="molecule type" value="Genomic_DNA"/>
</dbReference>
<name>A0ABY8TP51_TETOB</name>
<proteinExistence type="predicted"/>
<protein>
    <submittedName>
        <fullName evidence="2">Uncharacterized protein</fullName>
    </submittedName>
</protein>
<gene>
    <name evidence="2" type="ORF">OEZ85_010349</name>
</gene>
<evidence type="ECO:0000256" key="1">
    <source>
        <dbReference type="SAM" id="MobiDB-lite"/>
    </source>
</evidence>
<sequence length="349" mass="37444">MPADLWDWYMVRAGRNQASSSWKTYVENYSKAFGTRLPYLRGAGRSLLAVVFKPSLLNWPLSGSVLVRGVAYNCYSIVQVQLMSHEGVLLHRGQQQTVSVRVAAEFLGPGSSDAVGAWSEQTFIVAVARGHPAGSPELTKVLSAKDASSDGASSSNSSSRASTSSSSSSSSYPFFNRKTWLSKEIGPGFFQSFVVGDFPAQEARGFLDECLQQVGKPGVVDADWEAVQKVCGGNAGALVRAAGSYNSLGGWKAALSQEERSTLLAPLGLETQQVPLTSNTVHCADPSRPPSPTSVAAWWDRKGGKPSKRQAAAARGAAEHKAMPAHFYTNLLLLLFWQAQLMVALTQLK</sequence>
<reference evidence="2 3" key="1">
    <citation type="submission" date="2023-05" db="EMBL/GenBank/DDBJ databases">
        <title>A 100% complete, gapless, phased diploid assembly of the Scenedesmus obliquus UTEX 3031 genome.</title>
        <authorList>
            <person name="Biondi T.C."/>
            <person name="Hanschen E.R."/>
            <person name="Kwon T."/>
            <person name="Eng W."/>
            <person name="Kruse C.P.S."/>
            <person name="Koehler S.I."/>
            <person name="Kunde Y."/>
            <person name="Gleasner C.D."/>
            <person name="You Mak K.T."/>
            <person name="Polle J."/>
            <person name="Hovde B.T."/>
            <person name="Starkenburg S.R."/>
        </authorList>
    </citation>
    <scope>NUCLEOTIDE SEQUENCE [LARGE SCALE GENOMIC DNA]</scope>
    <source>
        <strain evidence="2 3">DOE0152z</strain>
    </source>
</reference>
<keyword evidence="3" id="KW-1185">Reference proteome</keyword>
<dbReference type="Proteomes" id="UP001244341">
    <property type="component" value="Chromosome 2b"/>
</dbReference>